<accession>A0AAN6MAS4</accession>
<proteinExistence type="predicted"/>
<feature type="compositionally biased region" description="Acidic residues" evidence="1">
    <location>
        <begin position="32"/>
        <end position="41"/>
    </location>
</feature>
<sequence>MGLPLYNHSSFSLTSGAFAAPAGPSLARDFDTADDLDDPLEDPSSYRVRQHAKHPRQAYHGRPNSHSNSYPNLRRDERERARTNHRLRTARLRQQHTPSPSSIRAAASETHHVKPRNPWAADADEGCALARSLVQLPGESQANIINGNTANSNYRLARQNSRSRSSGSSSSSSPDRRRPPSLERQDAFRDEKTAKRRRVERELTPEWDDHMVVQAQEAEEIAELYRLGLLYDDEHERGAGFSMEQIVREEPVYSVRVRNGRRGRGGGSEIGFRPLEQMAFSVFGEDKALAGWLVGSSAMELDEPKLWNEVSPAAVVRDDAPRLTVIYELADDDGVSDVSADDFLGSISVSDVSSCCGGGKEEEDNEMAWAVLDGYNGINENAALAAGSGEMVDEDGIEPWVVLGLDGS</sequence>
<feature type="compositionally biased region" description="Basic residues" evidence="1">
    <location>
        <begin position="83"/>
        <end position="94"/>
    </location>
</feature>
<comment type="caution">
    <text evidence="2">The sequence shown here is derived from an EMBL/GenBank/DDBJ whole genome shotgun (WGS) entry which is preliminary data.</text>
</comment>
<evidence type="ECO:0000256" key="1">
    <source>
        <dbReference type="SAM" id="MobiDB-lite"/>
    </source>
</evidence>
<dbReference type="EMBL" id="MU856200">
    <property type="protein sequence ID" value="KAK3897315.1"/>
    <property type="molecule type" value="Genomic_DNA"/>
</dbReference>
<protein>
    <submittedName>
        <fullName evidence="2">Uncharacterized protein</fullName>
    </submittedName>
</protein>
<feature type="region of interest" description="Disordered" evidence="1">
    <location>
        <begin position="29"/>
        <end position="119"/>
    </location>
</feature>
<evidence type="ECO:0000313" key="2">
    <source>
        <dbReference type="EMBL" id="KAK3897315.1"/>
    </source>
</evidence>
<reference evidence="2" key="2">
    <citation type="submission" date="2023-05" db="EMBL/GenBank/DDBJ databases">
        <authorList>
            <consortium name="Lawrence Berkeley National Laboratory"/>
            <person name="Steindorff A."/>
            <person name="Hensen N."/>
            <person name="Bonometti L."/>
            <person name="Westerberg I."/>
            <person name="Brannstrom I.O."/>
            <person name="Guillou S."/>
            <person name="Cros-Aarteil S."/>
            <person name="Calhoun S."/>
            <person name="Haridas S."/>
            <person name="Kuo A."/>
            <person name="Mondo S."/>
            <person name="Pangilinan J."/>
            <person name="Riley R."/>
            <person name="Labutti K."/>
            <person name="Andreopoulos B."/>
            <person name="Lipzen A."/>
            <person name="Chen C."/>
            <person name="Yanf M."/>
            <person name="Daum C."/>
            <person name="Ng V."/>
            <person name="Clum A."/>
            <person name="Ohm R."/>
            <person name="Martin F."/>
            <person name="Silar P."/>
            <person name="Natvig D."/>
            <person name="Lalanne C."/>
            <person name="Gautier V."/>
            <person name="Ament-Velasquez S.L."/>
            <person name="Kruys A."/>
            <person name="Hutchinson M.I."/>
            <person name="Powell A.J."/>
            <person name="Barry K."/>
            <person name="Miller A.N."/>
            <person name="Grigoriev I.V."/>
            <person name="Debuchy R."/>
            <person name="Gladieux P."/>
            <person name="Thoren M.H."/>
            <person name="Johannesson H."/>
        </authorList>
    </citation>
    <scope>NUCLEOTIDE SEQUENCE</scope>
    <source>
        <strain evidence="2">CBS 103.79</strain>
    </source>
</reference>
<reference evidence="2" key="1">
    <citation type="journal article" date="2023" name="Mol. Phylogenet. Evol.">
        <title>Genome-scale phylogeny and comparative genomics of the fungal order Sordariales.</title>
        <authorList>
            <person name="Hensen N."/>
            <person name="Bonometti L."/>
            <person name="Westerberg I."/>
            <person name="Brannstrom I.O."/>
            <person name="Guillou S."/>
            <person name="Cros-Aarteil S."/>
            <person name="Calhoun S."/>
            <person name="Haridas S."/>
            <person name="Kuo A."/>
            <person name="Mondo S."/>
            <person name="Pangilinan J."/>
            <person name="Riley R."/>
            <person name="LaButti K."/>
            <person name="Andreopoulos B."/>
            <person name="Lipzen A."/>
            <person name="Chen C."/>
            <person name="Yan M."/>
            <person name="Daum C."/>
            <person name="Ng V."/>
            <person name="Clum A."/>
            <person name="Steindorff A."/>
            <person name="Ohm R.A."/>
            <person name="Martin F."/>
            <person name="Silar P."/>
            <person name="Natvig D.O."/>
            <person name="Lalanne C."/>
            <person name="Gautier V."/>
            <person name="Ament-Velasquez S.L."/>
            <person name="Kruys A."/>
            <person name="Hutchinson M.I."/>
            <person name="Powell A.J."/>
            <person name="Barry K."/>
            <person name="Miller A.N."/>
            <person name="Grigoriev I.V."/>
            <person name="Debuchy R."/>
            <person name="Gladieux P."/>
            <person name="Hiltunen Thoren M."/>
            <person name="Johannesson H."/>
        </authorList>
    </citation>
    <scope>NUCLEOTIDE SEQUENCE</scope>
    <source>
        <strain evidence="2">CBS 103.79</strain>
    </source>
</reference>
<feature type="compositionally biased region" description="Basic and acidic residues" evidence="1">
    <location>
        <begin position="174"/>
        <end position="197"/>
    </location>
</feature>
<feature type="compositionally biased region" description="Basic residues" evidence="1">
    <location>
        <begin position="48"/>
        <end position="59"/>
    </location>
</feature>
<dbReference type="AlphaFoldDB" id="A0AAN6MAS4"/>
<name>A0AAN6MAS4_9PEZI</name>
<feature type="compositionally biased region" description="Low complexity" evidence="1">
    <location>
        <begin position="162"/>
        <end position="173"/>
    </location>
</feature>
<feature type="compositionally biased region" description="Basic and acidic residues" evidence="1">
    <location>
        <begin position="73"/>
        <end position="82"/>
    </location>
</feature>
<keyword evidence="3" id="KW-1185">Reference proteome</keyword>
<dbReference type="Proteomes" id="UP001303889">
    <property type="component" value="Unassembled WGS sequence"/>
</dbReference>
<gene>
    <name evidence="2" type="ORF">C8A05DRAFT_48021</name>
</gene>
<feature type="region of interest" description="Disordered" evidence="1">
    <location>
        <begin position="157"/>
        <end position="197"/>
    </location>
</feature>
<organism evidence="2 3">
    <name type="scientific">Staphylotrichum tortipilum</name>
    <dbReference type="NCBI Taxonomy" id="2831512"/>
    <lineage>
        <taxon>Eukaryota</taxon>
        <taxon>Fungi</taxon>
        <taxon>Dikarya</taxon>
        <taxon>Ascomycota</taxon>
        <taxon>Pezizomycotina</taxon>
        <taxon>Sordariomycetes</taxon>
        <taxon>Sordariomycetidae</taxon>
        <taxon>Sordariales</taxon>
        <taxon>Chaetomiaceae</taxon>
        <taxon>Staphylotrichum</taxon>
    </lineage>
</organism>
<evidence type="ECO:0000313" key="3">
    <source>
        <dbReference type="Proteomes" id="UP001303889"/>
    </source>
</evidence>